<keyword evidence="2" id="KW-0012">Acyltransferase</keyword>
<dbReference type="InterPro" id="IPR051908">
    <property type="entry name" value="Ribosomal_N-acetyltransferase"/>
</dbReference>
<feature type="domain" description="N-acetyltransferase" evidence="1">
    <location>
        <begin position="17"/>
        <end position="164"/>
    </location>
</feature>
<dbReference type="InterPro" id="IPR016181">
    <property type="entry name" value="Acyl_CoA_acyltransferase"/>
</dbReference>
<dbReference type="Gene3D" id="3.40.630.30">
    <property type="match status" value="1"/>
</dbReference>
<dbReference type="EMBL" id="JBHPKH010000147">
    <property type="protein sequence ID" value="MFC1573393.1"/>
    <property type="molecule type" value="Genomic_DNA"/>
</dbReference>
<dbReference type="PANTHER" id="PTHR43441:SF10">
    <property type="entry name" value="ACETYLTRANSFERASE"/>
    <property type="match status" value="1"/>
</dbReference>
<gene>
    <name evidence="2" type="ORF">ACFL6M_07325</name>
</gene>
<name>A0ABV6YM54_UNCEI</name>
<organism evidence="2 3">
    <name type="scientific">Eiseniibacteriota bacterium</name>
    <dbReference type="NCBI Taxonomy" id="2212470"/>
    <lineage>
        <taxon>Bacteria</taxon>
        <taxon>Candidatus Eiseniibacteriota</taxon>
    </lineage>
</organism>
<accession>A0ABV6YM54</accession>
<comment type="caution">
    <text evidence="2">The sequence shown here is derived from an EMBL/GenBank/DDBJ whole genome shotgun (WGS) entry which is preliminary data.</text>
</comment>
<evidence type="ECO:0000313" key="3">
    <source>
        <dbReference type="Proteomes" id="UP001593833"/>
    </source>
</evidence>
<keyword evidence="2" id="KW-0808">Transferase</keyword>
<protein>
    <submittedName>
        <fullName evidence="2">GNAT family N-acetyltransferase</fullName>
        <ecNumber evidence="2">2.3.-.-</ecNumber>
    </submittedName>
</protein>
<proteinExistence type="predicted"/>
<dbReference type="SUPFAM" id="SSF55729">
    <property type="entry name" value="Acyl-CoA N-acyltransferases (Nat)"/>
    <property type="match status" value="1"/>
</dbReference>
<dbReference type="PANTHER" id="PTHR43441">
    <property type="entry name" value="RIBOSOMAL-PROTEIN-SERINE ACETYLTRANSFERASE"/>
    <property type="match status" value="1"/>
</dbReference>
<dbReference type="InterPro" id="IPR000182">
    <property type="entry name" value="GNAT_dom"/>
</dbReference>
<evidence type="ECO:0000259" key="1">
    <source>
        <dbReference type="Pfam" id="PF13302"/>
    </source>
</evidence>
<keyword evidence="3" id="KW-1185">Reference proteome</keyword>
<sequence length="212" mass="23989">MTQVRPRLVRPRLLTKRLILEPLRPRHVEELFTAIRESAPQLSKWLPFVDQTKRPEDLLGFIRHTSRGSGDAVWGVWEKTKDIRSKTKRTYCGTIGLHGISLDQGVATLGYWSRTSVSGQGYTTEAAAAALLWALDELGLERVAVSAGTGNTASLRVIDKLGFEREGLLRSAQKIPSRRRRLDWAAFGLVRKDLRKVRPKLHRLCGSVRPWE</sequence>
<dbReference type="Pfam" id="PF13302">
    <property type="entry name" value="Acetyltransf_3"/>
    <property type="match status" value="1"/>
</dbReference>
<dbReference type="GO" id="GO:0016746">
    <property type="term" value="F:acyltransferase activity"/>
    <property type="evidence" value="ECO:0007669"/>
    <property type="project" value="UniProtKB-KW"/>
</dbReference>
<reference evidence="2 3" key="1">
    <citation type="submission" date="2024-09" db="EMBL/GenBank/DDBJ databases">
        <authorList>
            <person name="D'Angelo T."/>
        </authorList>
    </citation>
    <scope>NUCLEOTIDE SEQUENCE [LARGE SCALE GENOMIC DNA]</scope>
    <source>
        <strain evidence="2">SAG AM-320-E07</strain>
    </source>
</reference>
<dbReference type="EC" id="2.3.-.-" evidence="2"/>
<evidence type="ECO:0000313" key="2">
    <source>
        <dbReference type="EMBL" id="MFC1573393.1"/>
    </source>
</evidence>
<dbReference type="Proteomes" id="UP001593833">
    <property type="component" value="Unassembled WGS sequence"/>
</dbReference>